<dbReference type="SMART" id="SM01097">
    <property type="entry name" value="CPSase_sm_chain"/>
    <property type="match status" value="1"/>
</dbReference>
<feature type="binding site" evidence="11">
    <location>
        <position position="228"/>
    </location>
    <ligand>
        <name>L-glutamine</name>
        <dbReference type="ChEBI" id="CHEBI:58359"/>
    </ligand>
</feature>
<evidence type="ECO:0000256" key="5">
    <source>
        <dbReference type="ARBA" id="ARBA00022741"/>
    </source>
</evidence>
<dbReference type="GO" id="GO:0005524">
    <property type="term" value="F:ATP binding"/>
    <property type="evidence" value="ECO:0007669"/>
    <property type="project" value="UniProtKB-UniRule"/>
</dbReference>
<dbReference type="NCBIfam" id="TIGR01368">
    <property type="entry name" value="CPSaseIIsmall"/>
    <property type="match status" value="1"/>
</dbReference>
<dbReference type="Pfam" id="PF00117">
    <property type="entry name" value="GATase"/>
    <property type="match status" value="1"/>
</dbReference>
<keyword evidence="6 11" id="KW-0067">ATP-binding</keyword>
<dbReference type="GO" id="GO:0004359">
    <property type="term" value="F:glutaminase activity"/>
    <property type="evidence" value="ECO:0007669"/>
    <property type="project" value="RHEA"/>
</dbReference>
<evidence type="ECO:0000256" key="4">
    <source>
        <dbReference type="ARBA" id="ARBA00022598"/>
    </source>
</evidence>
<dbReference type="EMBL" id="JRYR02000001">
    <property type="protein sequence ID" value="OHX67750.1"/>
    <property type="molecule type" value="Genomic_DNA"/>
</dbReference>
<evidence type="ECO:0000256" key="9">
    <source>
        <dbReference type="ARBA" id="ARBA00048816"/>
    </source>
</evidence>
<evidence type="ECO:0000256" key="6">
    <source>
        <dbReference type="ARBA" id="ARBA00022840"/>
    </source>
</evidence>
<feature type="binding site" evidence="11">
    <location>
        <position position="258"/>
    </location>
    <ligand>
        <name>L-glutamine</name>
        <dbReference type="ChEBI" id="CHEBI:58359"/>
    </ligand>
</feature>
<sequence length="365" mass="40017">MEKKTAILMLQDGTTYKGTAIGAIGTTTGEICFNTSMTGYQEIYTDPSYFGQIIVNTVSHIGNYGTVTDENESNKPQINGLVVKSFSSVFSRSTAEGSLQDYLDSANLVGIADIDTRALVRHIRQKGAMNAIITSETDDLKVIKKQLQATPNMEGLELSSVVTTKEPYTVGDPRAAVKVAVLDLGIKKSILDNFTSRGMLCKVFPSNTTFEQMKQWKPDGYFLSNGPGDPSVMDYAVTTAKEILEADKPLFGICLGHQIISRATGLETYKMHHGHRGANHPVKNLDSGRSEVTSQNHGFAVSMESIEKNDSVELTHTNLNDETVEGIKVLGKKAFSVQYHPEASPGPNDSRYLFTRFLEMIQENN</sequence>
<organism evidence="13 14">
    <name type="scientific">Flammeovirga pacifica</name>
    <dbReference type="NCBI Taxonomy" id="915059"/>
    <lineage>
        <taxon>Bacteria</taxon>
        <taxon>Pseudomonadati</taxon>
        <taxon>Bacteroidota</taxon>
        <taxon>Cytophagia</taxon>
        <taxon>Cytophagales</taxon>
        <taxon>Flammeovirgaceae</taxon>
        <taxon>Flammeovirga</taxon>
    </lineage>
</organism>
<keyword evidence="11" id="KW-0055">Arginine biosynthesis</keyword>
<feature type="binding site" evidence="11">
    <location>
        <position position="298"/>
    </location>
    <ligand>
        <name>L-glutamine</name>
        <dbReference type="ChEBI" id="CHEBI:58359"/>
    </ligand>
</feature>
<comment type="subunit">
    <text evidence="11">Composed of two chains; the small (or glutamine) chain promotes the hydrolysis of glutamine to ammonia, which is used by the large (or ammonia) chain to synthesize carbamoyl phosphate. Tetramer of heterodimers (alpha,beta)4.</text>
</comment>
<dbReference type="PANTHER" id="PTHR43418">
    <property type="entry name" value="MULTIFUNCTIONAL TRYPTOPHAN BIOSYNTHESIS PROTEIN-RELATED"/>
    <property type="match status" value="1"/>
</dbReference>
<dbReference type="FunFam" id="3.50.30.20:FF:000001">
    <property type="entry name" value="Carbamoyl-phosphate synthase small chain"/>
    <property type="match status" value="1"/>
</dbReference>
<dbReference type="GO" id="GO:0004088">
    <property type="term" value="F:carbamoyl-phosphate synthase (glutamine-hydrolyzing) activity"/>
    <property type="evidence" value="ECO:0007669"/>
    <property type="project" value="UniProtKB-UniRule"/>
</dbReference>
<keyword evidence="8 11" id="KW-0665">Pyrimidine biosynthesis</keyword>
<keyword evidence="14" id="KW-1185">Reference proteome</keyword>
<evidence type="ECO:0000256" key="1">
    <source>
        <dbReference type="ARBA" id="ARBA00004812"/>
    </source>
</evidence>
<dbReference type="SUPFAM" id="SSF52317">
    <property type="entry name" value="Class I glutamine amidotransferase-like"/>
    <property type="match status" value="1"/>
</dbReference>
<gene>
    <name evidence="11" type="primary">carA</name>
    <name evidence="13" type="ORF">NH26_16070</name>
</gene>
<comment type="caution">
    <text evidence="13">The sequence shown here is derived from an EMBL/GenBank/DDBJ whole genome shotgun (WGS) entry which is preliminary data.</text>
</comment>
<comment type="function">
    <text evidence="11">Small subunit of the glutamine-dependent carbamoyl phosphate synthetase (CPSase). CPSase catalyzes the formation of carbamoyl phosphate from the ammonia moiety of glutamine, carbonate, and phosphate donated by ATP, constituting the first step of 2 biosynthetic pathways, one leading to arginine and/or urea and the other to pyrimidine nucleotides. The small subunit (glutamine amidotransferase) binds and cleaves glutamine to supply the large subunit with the substrate ammonia.</text>
</comment>
<dbReference type="InterPro" id="IPR002474">
    <property type="entry name" value="CarbamoylP_synth_ssu_N"/>
</dbReference>
<feature type="domain" description="Carbamoyl-phosphate synthase small subunit N-terminal" evidence="12">
    <location>
        <begin position="4"/>
        <end position="134"/>
    </location>
</feature>
<evidence type="ECO:0000256" key="8">
    <source>
        <dbReference type="ARBA" id="ARBA00022975"/>
    </source>
</evidence>
<feature type="active site" description="Nucleophile" evidence="11">
    <location>
        <position position="254"/>
    </location>
</feature>
<dbReference type="InterPro" id="IPR017926">
    <property type="entry name" value="GATASE"/>
</dbReference>
<dbReference type="InterPro" id="IPR006274">
    <property type="entry name" value="CarbamoylP_synth_ssu"/>
</dbReference>
<reference evidence="13 14" key="1">
    <citation type="journal article" date="2012" name="Int. J. Syst. Evol. Microbiol.">
        <title>Flammeovirga pacifica sp. nov., isolated from deep-sea sediment.</title>
        <authorList>
            <person name="Xu H."/>
            <person name="Fu Y."/>
            <person name="Yang N."/>
            <person name="Ding Z."/>
            <person name="Lai Q."/>
            <person name="Zeng R."/>
        </authorList>
    </citation>
    <scope>NUCLEOTIDE SEQUENCE [LARGE SCALE GENOMIC DNA]</scope>
    <source>
        <strain evidence="14">DSM 24597 / LMG 26175 / WPAGA1</strain>
    </source>
</reference>
<dbReference type="EC" id="6.3.5.5" evidence="11"/>
<dbReference type="PRINTS" id="PR00099">
    <property type="entry name" value="CPSGATASE"/>
</dbReference>
<keyword evidence="11" id="KW-0028">Amino-acid biosynthesis</keyword>
<dbReference type="GO" id="GO:0006526">
    <property type="term" value="P:L-arginine biosynthetic process"/>
    <property type="evidence" value="ECO:0007669"/>
    <property type="project" value="UniProtKB-UniRule"/>
</dbReference>
<comment type="pathway">
    <text evidence="1 11">Pyrimidine metabolism; UMP biosynthesis via de novo pathway; (S)-dihydroorotate from bicarbonate: step 1/3.</text>
</comment>
<dbReference type="InterPro" id="IPR035686">
    <property type="entry name" value="CPSase_GATase1"/>
</dbReference>
<name>A0A1S1Z397_FLAPC</name>
<comment type="catalytic activity">
    <reaction evidence="10 11">
        <text>L-glutamine + H2O = L-glutamate + NH4(+)</text>
        <dbReference type="Rhea" id="RHEA:15889"/>
        <dbReference type="ChEBI" id="CHEBI:15377"/>
        <dbReference type="ChEBI" id="CHEBI:28938"/>
        <dbReference type="ChEBI" id="CHEBI:29985"/>
        <dbReference type="ChEBI" id="CHEBI:58359"/>
    </reaction>
</comment>
<evidence type="ECO:0000256" key="7">
    <source>
        <dbReference type="ARBA" id="ARBA00022962"/>
    </source>
</evidence>
<feature type="binding site" evidence="11">
    <location>
        <position position="299"/>
    </location>
    <ligand>
        <name>L-glutamine</name>
        <dbReference type="ChEBI" id="CHEBI:58359"/>
    </ligand>
</feature>
<dbReference type="CDD" id="cd01744">
    <property type="entry name" value="GATase1_CPSase"/>
    <property type="match status" value="1"/>
</dbReference>
<dbReference type="Gene3D" id="3.40.50.880">
    <property type="match status" value="1"/>
</dbReference>
<feature type="binding site" evidence="11">
    <location>
        <position position="296"/>
    </location>
    <ligand>
        <name>L-glutamine</name>
        <dbReference type="ChEBI" id="CHEBI:58359"/>
    </ligand>
</feature>
<dbReference type="InterPro" id="IPR050472">
    <property type="entry name" value="Anth_synth/Amidotransfase"/>
</dbReference>
<dbReference type="InterPro" id="IPR029062">
    <property type="entry name" value="Class_I_gatase-like"/>
</dbReference>
<proteinExistence type="inferred from homology"/>
<keyword evidence="7 11" id="KW-0315">Glutamine amidotransferase</keyword>
<evidence type="ECO:0000256" key="3">
    <source>
        <dbReference type="ARBA" id="ARBA00007800"/>
    </source>
</evidence>
<dbReference type="InterPro" id="IPR036480">
    <property type="entry name" value="CarbP_synth_ssu_N_sf"/>
</dbReference>
<dbReference type="PRINTS" id="PR00096">
    <property type="entry name" value="GATASE"/>
</dbReference>
<feature type="active site" evidence="11">
    <location>
        <position position="340"/>
    </location>
</feature>
<dbReference type="UniPathway" id="UPA00070">
    <property type="reaction ID" value="UER00115"/>
</dbReference>
<dbReference type="Gene3D" id="3.50.30.20">
    <property type="entry name" value="Carbamoyl-phosphate synthase small subunit, N-terminal domain"/>
    <property type="match status" value="1"/>
</dbReference>
<dbReference type="PROSITE" id="PS51273">
    <property type="entry name" value="GATASE_TYPE_1"/>
    <property type="match status" value="1"/>
</dbReference>
<comment type="catalytic activity">
    <reaction evidence="9 11">
        <text>hydrogencarbonate + L-glutamine + 2 ATP + H2O = carbamoyl phosphate + L-glutamate + 2 ADP + phosphate + 2 H(+)</text>
        <dbReference type="Rhea" id="RHEA:18633"/>
        <dbReference type="ChEBI" id="CHEBI:15377"/>
        <dbReference type="ChEBI" id="CHEBI:15378"/>
        <dbReference type="ChEBI" id="CHEBI:17544"/>
        <dbReference type="ChEBI" id="CHEBI:29985"/>
        <dbReference type="ChEBI" id="CHEBI:30616"/>
        <dbReference type="ChEBI" id="CHEBI:43474"/>
        <dbReference type="ChEBI" id="CHEBI:58228"/>
        <dbReference type="ChEBI" id="CHEBI:58359"/>
        <dbReference type="ChEBI" id="CHEBI:456216"/>
        <dbReference type="EC" id="6.3.5.5"/>
    </reaction>
</comment>
<evidence type="ECO:0000259" key="12">
    <source>
        <dbReference type="SMART" id="SM01097"/>
    </source>
</evidence>
<keyword evidence="5 11" id="KW-0547">Nucleotide-binding</keyword>
<feature type="active site" evidence="11">
    <location>
        <position position="342"/>
    </location>
</feature>
<dbReference type="NCBIfam" id="NF009475">
    <property type="entry name" value="PRK12838.1"/>
    <property type="match status" value="1"/>
</dbReference>
<dbReference type="STRING" id="915059.NH26_16070"/>
<dbReference type="GO" id="GO:0006207">
    <property type="term" value="P:'de novo' pyrimidine nucleobase biosynthetic process"/>
    <property type="evidence" value="ECO:0007669"/>
    <property type="project" value="InterPro"/>
</dbReference>
<dbReference type="SUPFAM" id="SSF52021">
    <property type="entry name" value="Carbamoyl phosphate synthetase, small subunit N-terminal domain"/>
    <property type="match status" value="1"/>
</dbReference>
<dbReference type="UniPathway" id="UPA00068">
    <property type="reaction ID" value="UER00171"/>
</dbReference>
<feature type="binding site" evidence="11">
    <location>
        <position position="226"/>
    </location>
    <ligand>
        <name>L-glutamine</name>
        <dbReference type="ChEBI" id="CHEBI:58359"/>
    </ligand>
</feature>
<feature type="binding site" evidence="11">
    <location>
        <position position="255"/>
    </location>
    <ligand>
        <name>L-glutamine</name>
        <dbReference type="ChEBI" id="CHEBI:58359"/>
    </ligand>
</feature>
<dbReference type="GO" id="GO:0006541">
    <property type="term" value="P:glutamine metabolic process"/>
    <property type="evidence" value="ECO:0007669"/>
    <property type="project" value="InterPro"/>
</dbReference>
<comment type="pathway">
    <text evidence="2 11">Amino-acid biosynthesis; L-arginine biosynthesis; carbamoyl phosphate from bicarbonate: step 1/1.</text>
</comment>
<feature type="region of interest" description="CPSase" evidence="11">
    <location>
        <begin position="1"/>
        <end position="173"/>
    </location>
</feature>
<dbReference type="HAMAP" id="MF_01209">
    <property type="entry name" value="CPSase_S_chain"/>
    <property type="match status" value="1"/>
</dbReference>
<dbReference type="PRINTS" id="PR00097">
    <property type="entry name" value="ANTSNTHASEII"/>
</dbReference>
<dbReference type="OrthoDB" id="9804328at2"/>
<protein>
    <recommendedName>
        <fullName evidence="11">Carbamoyl phosphate synthase small chain</fullName>
        <ecNumber evidence="11">6.3.5.5</ecNumber>
    </recommendedName>
    <alternativeName>
        <fullName evidence="11">Carbamoyl phosphate synthetase glutamine chain</fullName>
    </alternativeName>
</protein>
<comment type="similarity">
    <text evidence="3 11">Belongs to the CarA family.</text>
</comment>
<evidence type="ECO:0000313" key="14">
    <source>
        <dbReference type="Proteomes" id="UP000179797"/>
    </source>
</evidence>
<evidence type="ECO:0000256" key="2">
    <source>
        <dbReference type="ARBA" id="ARBA00005077"/>
    </source>
</evidence>
<dbReference type="AlphaFoldDB" id="A0A1S1Z397"/>
<accession>A0A1S1Z397</accession>
<evidence type="ECO:0000313" key="13">
    <source>
        <dbReference type="EMBL" id="OHX67750.1"/>
    </source>
</evidence>
<evidence type="ECO:0000256" key="10">
    <source>
        <dbReference type="ARBA" id="ARBA00049285"/>
    </source>
</evidence>
<keyword evidence="4 11" id="KW-0436">Ligase</keyword>
<dbReference type="Proteomes" id="UP000179797">
    <property type="component" value="Unassembled WGS sequence"/>
</dbReference>
<dbReference type="GO" id="GO:0044205">
    <property type="term" value="P:'de novo' UMP biosynthetic process"/>
    <property type="evidence" value="ECO:0007669"/>
    <property type="project" value="UniProtKB-UniRule"/>
</dbReference>
<dbReference type="PANTHER" id="PTHR43418:SF7">
    <property type="entry name" value="CARBAMOYL-PHOSPHATE SYNTHASE SMALL CHAIN"/>
    <property type="match status" value="1"/>
</dbReference>
<feature type="binding site" evidence="11">
    <location>
        <position position="48"/>
    </location>
    <ligand>
        <name>L-glutamine</name>
        <dbReference type="ChEBI" id="CHEBI:58359"/>
    </ligand>
</feature>
<dbReference type="RefSeq" id="WP_044228376.1">
    <property type="nucleotide sequence ID" value="NZ_JRYR02000001.1"/>
</dbReference>
<dbReference type="Pfam" id="PF00988">
    <property type="entry name" value="CPSase_sm_chain"/>
    <property type="match status" value="1"/>
</dbReference>
<evidence type="ECO:0000256" key="11">
    <source>
        <dbReference type="HAMAP-Rule" id="MF_01209"/>
    </source>
</evidence>